<dbReference type="GO" id="GO:0003677">
    <property type="term" value="F:DNA binding"/>
    <property type="evidence" value="ECO:0007669"/>
    <property type="project" value="TreeGrafter"/>
</dbReference>
<evidence type="ECO:0000256" key="7">
    <source>
        <dbReference type="PROSITE-ProRule" id="PRU01016"/>
    </source>
</evidence>
<comment type="catalytic activity">
    <reaction evidence="6">
        <text>a 2'-deoxycytidine in DNA + S-adenosyl-L-methionine = a 5-methyl-2'-deoxycytidine in DNA + S-adenosyl-L-homocysteine + H(+)</text>
        <dbReference type="Rhea" id="RHEA:13681"/>
        <dbReference type="Rhea" id="RHEA-COMP:11369"/>
        <dbReference type="Rhea" id="RHEA-COMP:11370"/>
        <dbReference type="ChEBI" id="CHEBI:15378"/>
        <dbReference type="ChEBI" id="CHEBI:57856"/>
        <dbReference type="ChEBI" id="CHEBI:59789"/>
        <dbReference type="ChEBI" id="CHEBI:85452"/>
        <dbReference type="ChEBI" id="CHEBI:85454"/>
        <dbReference type="EC" id="2.1.1.37"/>
    </reaction>
</comment>
<dbReference type="EC" id="2.1.1.37" evidence="1"/>
<dbReference type="PROSITE" id="PS00095">
    <property type="entry name" value="C5_MTASE_2"/>
    <property type="match status" value="1"/>
</dbReference>
<dbReference type="PROSITE" id="PS51679">
    <property type="entry name" value="SAM_MT_C5"/>
    <property type="match status" value="1"/>
</dbReference>
<keyword evidence="4 7" id="KW-0949">S-adenosyl-L-methionine</keyword>
<gene>
    <name evidence="8" type="ORF">EZS26_000762</name>
</gene>
<dbReference type="Gene3D" id="3.40.50.150">
    <property type="entry name" value="Vaccinia Virus protein VP39"/>
    <property type="match status" value="1"/>
</dbReference>
<dbReference type="AlphaFoldDB" id="A0A5M8P3V1"/>
<dbReference type="InterPro" id="IPR001525">
    <property type="entry name" value="C5_MeTfrase"/>
</dbReference>
<dbReference type="InterPro" id="IPR050390">
    <property type="entry name" value="C5-Methyltransferase"/>
</dbReference>
<evidence type="ECO:0000313" key="9">
    <source>
        <dbReference type="Proteomes" id="UP000324575"/>
    </source>
</evidence>
<evidence type="ECO:0000256" key="1">
    <source>
        <dbReference type="ARBA" id="ARBA00011975"/>
    </source>
</evidence>
<dbReference type="EMBL" id="SNRX01000003">
    <property type="protein sequence ID" value="KAA6303159.1"/>
    <property type="molecule type" value="Genomic_DNA"/>
</dbReference>
<protein>
    <recommendedName>
        <fullName evidence="1">DNA (cytosine-5-)-methyltransferase</fullName>
        <ecNumber evidence="1">2.1.1.37</ecNumber>
    </recommendedName>
</protein>
<dbReference type="SUPFAM" id="SSF53335">
    <property type="entry name" value="S-adenosyl-L-methionine-dependent methyltransferases"/>
    <property type="match status" value="1"/>
</dbReference>
<keyword evidence="3 7" id="KW-0808">Transferase</keyword>
<keyword evidence="2 7" id="KW-0489">Methyltransferase</keyword>
<comment type="caution">
    <text evidence="8">The sequence shown here is derived from an EMBL/GenBank/DDBJ whole genome shotgun (WGS) entry which is preliminary data.</text>
</comment>
<organism evidence="8 9">
    <name type="scientific">Candidatus Ordinivivax streblomastigis</name>
    <dbReference type="NCBI Taxonomy" id="2540710"/>
    <lineage>
        <taxon>Bacteria</taxon>
        <taxon>Pseudomonadati</taxon>
        <taxon>Bacteroidota</taxon>
        <taxon>Bacteroidia</taxon>
        <taxon>Bacteroidales</taxon>
        <taxon>Candidatus Ordinivivax</taxon>
    </lineage>
</organism>
<evidence type="ECO:0000313" key="8">
    <source>
        <dbReference type="EMBL" id="KAA6303159.1"/>
    </source>
</evidence>
<sequence>MKNLSDILEYIENCPDYPLFVCDLFCGAGGTSTGIEKAVINGKKAAKVLVCVNHDENAIASHSANHKNTLHFTEDIKTLELSGIIDIFNKVHKYHPRAKVLLHASLECTNFSKAKGGQPRDADSRTLAEHLFRYIEAIQPDYIQIENVEEFMCWGDLDENGKPISKDKGAKYLQWVEHVKTYGYTFKHRILNAADYGAYTSRKRFFGIFAKHSLPIVFPKPTHSKTGNKDLFDTMKKWKPVKDVLDFADEGESIFTRKKPLSDKTLERIYAGLIKFVAGGKDNFLSAYYGVTKNFNRTYEQTAKSVDDPCGVLTTENRFAKVQAKFLSKHFSGHPESKNISIEGPAHTITAIDHHSLVSTSFIQQRNSGNPISKVVSVERPARTITATGGNQELVQTVFLGRYNGQQNQEINAVSIEKPAPTLTVKDRLSLISPRFIVNEYSGGGQYSSIDGVCPAILTKPKQKIISCQPWIMNTNFNNIGSTINEPSQTITANRKWHYLMNPQYSNIGGSIENPCFTIIARMDKKPPYLISTETGQIAIEVYETDTEPMIRIKQFMALYGIIDIKMRMLKIPELKRIMGFPENYTLLGTQAEQKKYIGNAVEVNMARVLCEALVEQLITHNKKAA</sequence>
<evidence type="ECO:0000256" key="4">
    <source>
        <dbReference type="ARBA" id="ARBA00022691"/>
    </source>
</evidence>
<reference evidence="8 9" key="1">
    <citation type="submission" date="2019-03" db="EMBL/GenBank/DDBJ databases">
        <title>Single cell metagenomics reveals metabolic interactions within the superorganism composed of flagellate Streblomastix strix and complex community of Bacteroidetes bacteria on its surface.</title>
        <authorList>
            <person name="Treitli S.C."/>
            <person name="Kolisko M."/>
            <person name="Husnik F."/>
            <person name="Keeling P."/>
            <person name="Hampl V."/>
        </authorList>
    </citation>
    <scope>NUCLEOTIDE SEQUENCE [LARGE SCALE GENOMIC DNA]</scope>
    <source>
        <strain evidence="8">St1</strain>
    </source>
</reference>
<dbReference type="InterPro" id="IPR031303">
    <property type="entry name" value="C5_meth_CS"/>
</dbReference>
<evidence type="ECO:0000256" key="3">
    <source>
        <dbReference type="ARBA" id="ARBA00022679"/>
    </source>
</evidence>
<dbReference type="GO" id="GO:0032259">
    <property type="term" value="P:methylation"/>
    <property type="evidence" value="ECO:0007669"/>
    <property type="project" value="UniProtKB-KW"/>
</dbReference>
<comment type="similarity">
    <text evidence="7">Belongs to the class I-like SAM-binding methyltransferase superfamily. C5-methyltransferase family.</text>
</comment>
<dbReference type="GO" id="GO:0044027">
    <property type="term" value="P:negative regulation of gene expression via chromosomal CpG island methylation"/>
    <property type="evidence" value="ECO:0007669"/>
    <property type="project" value="TreeGrafter"/>
</dbReference>
<dbReference type="Pfam" id="PF00145">
    <property type="entry name" value="DNA_methylase"/>
    <property type="match status" value="2"/>
</dbReference>
<evidence type="ECO:0000256" key="6">
    <source>
        <dbReference type="ARBA" id="ARBA00047422"/>
    </source>
</evidence>
<name>A0A5M8P3V1_9BACT</name>
<dbReference type="GO" id="GO:0009307">
    <property type="term" value="P:DNA restriction-modification system"/>
    <property type="evidence" value="ECO:0007669"/>
    <property type="project" value="UniProtKB-KW"/>
</dbReference>
<dbReference type="PANTHER" id="PTHR10629:SF52">
    <property type="entry name" value="DNA (CYTOSINE-5)-METHYLTRANSFERASE 1"/>
    <property type="match status" value="1"/>
</dbReference>
<dbReference type="InterPro" id="IPR029063">
    <property type="entry name" value="SAM-dependent_MTases_sf"/>
</dbReference>
<dbReference type="PANTHER" id="PTHR10629">
    <property type="entry name" value="CYTOSINE-SPECIFIC METHYLTRANSFERASE"/>
    <property type="match status" value="1"/>
</dbReference>
<dbReference type="GO" id="GO:0003886">
    <property type="term" value="F:DNA (cytosine-5-)-methyltransferase activity"/>
    <property type="evidence" value="ECO:0007669"/>
    <property type="project" value="UniProtKB-EC"/>
</dbReference>
<keyword evidence="5" id="KW-0680">Restriction system</keyword>
<feature type="active site" evidence="7">
    <location>
        <position position="108"/>
    </location>
</feature>
<evidence type="ECO:0000256" key="5">
    <source>
        <dbReference type="ARBA" id="ARBA00022747"/>
    </source>
</evidence>
<dbReference type="Gene3D" id="3.90.120.10">
    <property type="entry name" value="DNA Methylase, subunit A, domain 2"/>
    <property type="match status" value="1"/>
</dbReference>
<proteinExistence type="inferred from homology"/>
<accession>A0A5M8P3V1</accession>
<dbReference type="Proteomes" id="UP000324575">
    <property type="component" value="Unassembled WGS sequence"/>
</dbReference>
<evidence type="ECO:0000256" key="2">
    <source>
        <dbReference type="ARBA" id="ARBA00022603"/>
    </source>
</evidence>